<name>A0A0S2T9Z0_9GAMM</name>
<dbReference type="Proteomes" id="UP000055136">
    <property type="component" value="Chromosome"/>
</dbReference>
<dbReference type="AlphaFoldDB" id="A0A0S2T9Z0"/>
<dbReference type="KEGG" id="tee:Tel_01650"/>
<proteinExistence type="predicted"/>
<gene>
    <name evidence="1" type="ORF">Tel_01650</name>
</gene>
<evidence type="ECO:0000313" key="2">
    <source>
        <dbReference type="Proteomes" id="UP000055136"/>
    </source>
</evidence>
<sequence>MALYVGKYSDDRLGDVLVSKPIDYLDSYMVTVALGRAFAFASPSHQWEWEAQLVKHFSRQHHWELNALVIYRWQRFPWHRVLRTTLALGDGLSYASEVPPLEAASHTNEGATRLLNYILVEMTAAPPQVTDWSLVVRVHHRSGVYGLFDDVEGGSNVIGVGIKFHF</sequence>
<dbReference type="EMBL" id="CP013099">
    <property type="protein sequence ID" value="ALP51943.1"/>
    <property type="molecule type" value="Genomic_DNA"/>
</dbReference>
<accession>A0A0S2T9Z0</accession>
<evidence type="ECO:0000313" key="1">
    <source>
        <dbReference type="EMBL" id="ALP51943.1"/>
    </source>
</evidence>
<organism evidence="1 2">
    <name type="scientific">Candidatus Tenderia electrophaga</name>
    <dbReference type="NCBI Taxonomy" id="1748243"/>
    <lineage>
        <taxon>Bacteria</taxon>
        <taxon>Pseudomonadati</taxon>
        <taxon>Pseudomonadota</taxon>
        <taxon>Gammaproteobacteria</taxon>
        <taxon>Candidatus Tenderiales</taxon>
        <taxon>Candidatus Tenderiaceae</taxon>
        <taxon>Candidatus Tenderia</taxon>
    </lineage>
</organism>
<keyword evidence="2" id="KW-1185">Reference proteome</keyword>
<protein>
    <submittedName>
        <fullName evidence="1">Uncharacterized protein</fullName>
    </submittedName>
</protein>
<reference evidence="1" key="1">
    <citation type="submission" date="2015-10" db="EMBL/GenBank/DDBJ databases">
        <title>Description of Candidatus Tenderia electrophaga gen. nov, sp. nov., an Uncultivated Electroautotroph from a Biocathode Enrichment.</title>
        <authorList>
            <person name="Eddie B.J."/>
            <person name="Malanoski A.P."/>
            <person name="Wang Z."/>
            <person name="Hall R.J."/>
            <person name="Oh S.D."/>
            <person name="Heiner C."/>
            <person name="Lin B."/>
            <person name="Strycharz-Glaven S.M."/>
        </authorList>
    </citation>
    <scope>NUCLEOTIDE SEQUENCE [LARGE SCALE GENOMIC DNA]</scope>
    <source>
        <strain evidence="1">NRL1</strain>
    </source>
</reference>